<keyword evidence="3" id="KW-1185">Reference proteome</keyword>
<accession>A0A098S904</accession>
<dbReference type="EMBL" id="JPOS01000020">
    <property type="protein sequence ID" value="KGE88123.1"/>
    <property type="molecule type" value="Genomic_DNA"/>
</dbReference>
<gene>
    <name evidence="2" type="ORF">IX84_09835</name>
</gene>
<sequence>MPTNSNNPPSTLQQLAQELGKVYDPAKYQGVLQRMFPGGPIAEIQNQLPALPVNFTEQELPAQLQALRQWVEDARSIDPGSLIDDVAVFARRFNDYLLADYLRDHWSGFYQLGSLLGWIRFELDEANRFFEDAPVYGEVPIDWESLPRFFSDPAAVFSEAGHGWGTAGFEAQYPFLFYHLGEWLNAQRSKGFPPADAELRDDGEKLYVPMWAAGTGGVATNFGFELSLLGQQGIRATPQGEAAAEQTVTLTQTASLLLELLLQATVALEGGFHIEVTPDGAALKQTDTNLSGEVLAGIQASRPSGRLTLLGTAEGNRLDLQAFSAKAGLRIATGDTLELLTELSLEDGRILILNAGSDGFLNNLLPKDGIAALFDLTIGWSSKQGIYFRGSAGLEVKIPAHIELGAIEIQGISLGLKPKLEAGTPPAFEIPLGTDVQLLLGPFTAVVQEMGIKALINYQPSGGNLGVLDFGMDFKPPKGIGLSLETPAIQGGGYLFLDFEKGEYAGVAELTIKQMVAVKAIGIIQTKKPDGSPGFSFLLLITAEFKPIQLGFGFTLNGVGGLIAINRGMNLDALAAGVRTNAIDAVMFPDDPIAEAPRIIADLNQFFPVAEGLYTFGLMGIIGWGTPTLIAVELGLIIQVPDPVQLAIIGVVRVQLPDKRAPIINLQANFIGGVDFEKGEMFFFAALFESNLAQYRISGEMYFALNWGSAPNFLFTVGGFHPAFRPPPLRAINGNLKRITINLLPTDNPRLTIQAYFAVTSNTVQFGASVDFYFKVSKFKVVGYLYLDALFRFSPFYFIVEVGAGLSVMLGNRELLGIHLRGSLSGPTPWHIKGTASFKILFIKVKVRVNKRFGKQQKEMLPPRPALPLLLEALRDTRNWEATLPKAKSLQVTLRELPEEELIVHPAGQLAIRQDRLPLGMRFDKIGNEQPNDYTAFQFSIEQYGAASSIKDFFAPAEFIKLSDSQRLSRNAFERMQSGRKVEGNMDLFTAEQPDAAVQRSYRFEQMIIDGPDFFVRPADRARAGMEQADYDTFVKGNAVGRSVQGRQQELKRRENQQAVQARAVAFSLVDQSNLRPFKLNGTALKYESEAEALQALRTLQFRKPQLGHRLRVAPATETETL</sequence>
<dbReference type="STRING" id="1524460.IX84_09835"/>
<evidence type="ECO:0000313" key="2">
    <source>
        <dbReference type="EMBL" id="KGE88123.1"/>
    </source>
</evidence>
<dbReference type="RefSeq" id="WP_044219308.1">
    <property type="nucleotide sequence ID" value="NZ_JBKAGJ010000028.1"/>
</dbReference>
<organism evidence="2 3">
    <name type="scientific">Phaeodactylibacter xiamenensis</name>
    <dbReference type="NCBI Taxonomy" id="1524460"/>
    <lineage>
        <taxon>Bacteria</taxon>
        <taxon>Pseudomonadati</taxon>
        <taxon>Bacteroidota</taxon>
        <taxon>Saprospiria</taxon>
        <taxon>Saprospirales</taxon>
        <taxon>Haliscomenobacteraceae</taxon>
        <taxon>Phaeodactylibacter</taxon>
    </lineage>
</organism>
<dbReference type="AlphaFoldDB" id="A0A098S904"/>
<dbReference type="Proteomes" id="UP000029736">
    <property type="component" value="Unassembled WGS sequence"/>
</dbReference>
<protein>
    <recommendedName>
        <fullName evidence="1">DUF6603 domain-containing protein</fullName>
    </recommendedName>
</protein>
<dbReference type="Pfam" id="PF20248">
    <property type="entry name" value="DUF6603"/>
    <property type="match status" value="1"/>
</dbReference>
<dbReference type="InterPro" id="IPR046538">
    <property type="entry name" value="DUF6603"/>
</dbReference>
<reference evidence="2 3" key="1">
    <citation type="journal article" date="2014" name="Int. J. Syst. Evol. Microbiol.">
        <title>Phaeodactylibacter xiamenensis gen. nov., sp. nov., a member of the family Saprospiraceae isolated from the marine alga Phaeodactylum tricornutum.</title>
        <authorList>
            <person name="Chen Z.Jr."/>
            <person name="Lei X."/>
            <person name="Lai Q."/>
            <person name="Li Y."/>
            <person name="Zhang B."/>
            <person name="Zhang J."/>
            <person name="Zhang H."/>
            <person name="Yang L."/>
            <person name="Zheng W."/>
            <person name="Tian Y."/>
            <person name="Yu Z."/>
            <person name="Xu H.Jr."/>
            <person name="Zheng T."/>
        </authorList>
    </citation>
    <scope>NUCLEOTIDE SEQUENCE [LARGE SCALE GENOMIC DNA]</scope>
    <source>
        <strain evidence="2 3">KD52</strain>
    </source>
</reference>
<dbReference type="OrthoDB" id="535891at2"/>
<feature type="domain" description="DUF6603" evidence="1">
    <location>
        <begin position="401"/>
        <end position="965"/>
    </location>
</feature>
<evidence type="ECO:0000313" key="3">
    <source>
        <dbReference type="Proteomes" id="UP000029736"/>
    </source>
</evidence>
<name>A0A098S904_9BACT</name>
<comment type="caution">
    <text evidence="2">The sequence shown here is derived from an EMBL/GenBank/DDBJ whole genome shotgun (WGS) entry which is preliminary data.</text>
</comment>
<proteinExistence type="predicted"/>
<evidence type="ECO:0000259" key="1">
    <source>
        <dbReference type="Pfam" id="PF20248"/>
    </source>
</evidence>